<dbReference type="Proteomes" id="UP000000577">
    <property type="component" value="Chromosome"/>
</dbReference>
<dbReference type="EMBL" id="AE017180">
    <property type="protein sequence ID" value="AAR35890.1"/>
    <property type="molecule type" value="Genomic_DNA"/>
</dbReference>
<dbReference type="KEGG" id="gsu:GSU2517"/>
<dbReference type="PATRIC" id="fig|243231.5.peg.2545"/>
<dbReference type="AlphaFoldDB" id="Q74A73"/>
<dbReference type="Gene3D" id="1.10.1060.10">
    <property type="entry name" value="Alpha-helical ferredoxin"/>
    <property type="match status" value="1"/>
</dbReference>
<dbReference type="eggNOG" id="COG0247">
    <property type="taxonomic scope" value="Bacteria"/>
</dbReference>
<keyword evidence="8" id="KW-1185">Reference proteome</keyword>
<evidence type="ECO:0000256" key="5">
    <source>
        <dbReference type="SAM" id="Phobius"/>
    </source>
</evidence>
<dbReference type="SUPFAM" id="SSF46548">
    <property type="entry name" value="alpha-helical ferredoxin"/>
    <property type="match status" value="1"/>
</dbReference>
<evidence type="ECO:0000313" key="8">
    <source>
        <dbReference type="Proteomes" id="UP000000577"/>
    </source>
</evidence>
<proteinExistence type="predicted"/>
<dbReference type="SMART" id="SM00450">
    <property type="entry name" value="RHOD"/>
    <property type="match status" value="2"/>
</dbReference>
<dbReference type="OrthoDB" id="5419279at2"/>
<dbReference type="Pfam" id="PF00581">
    <property type="entry name" value="Rhodanese"/>
    <property type="match status" value="2"/>
</dbReference>
<keyword evidence="5" id="KW-1133">Transmembrane helix</keyword>
<evidence type="ECO:0000256" key="2">
    <source>
        <dbReference type="ARBA" id="ARBA00022737"/>
    </source>
</evidence>
<evidence type="ECO:0000259" key="6">
    <source>
        <dbReference type="PROSITE" id="PS50206"/>
    </source>
</evidence>
<keyword evidence="4" id="KW-0411">Iron-sulfur</keyword>
<gene>
    <name evidence="7" type="ordered locus">GSU2517</name>
</gene>
<evidence type="ECO:0000256" key="4">
    <source>
        <dbReference type="ARBA" id="ARBA00023014"/>
    </source>
</evidence>
<evidence type="ECO:0000313" key="7">
    <source>
        <dbReference type="EMBL" id="AAR35890.1"/>
    </source>
</evidence>
<protein>
    <submittedName>
        <fullName evidence="7">Iron-sulfur cluster-binding oxidoreductase, putative, rhodanese homology domain pair-containing</fullName>
    </submittedName>
</protein>
<evidence type="ECO:0000256" key="3">
    <source>
        <dbReference type="ARBA" id="ARBA00023004"/>
    </source>
</evidence>
<reference evidence="7 8" key="1">
    <citation type="journal article" date="2003" name="Science">
        <title>Genome of Geobacter sulfurreducens: metal reduction in subsurface environments.</title>
        <authorList>
            <person name="Methe B.A."/>
            <person name="Nelson K.E."/>
            <person name="Eisen J.A."/>
            <person name="Paulsen I.T."/>
            <person name="Nelson W."/>
            <person name="Heidelberg J.F."/>
            <person name="Wu D."/>
            <person name="Wu M."/>
            <person name="Ward N."/>
            <person name="Beanan M.J."/>
            <person name="Dodson R.J."/>
            <person name="Madupu R."/>
            <person name="Brinkac L.M."/>
            <person name="Daugherty S.C."/>
            <person name="DeBoy R.T."/>
            <person name="Durkin A.S."/>
            <person name="Gwinn M."/>
            <person name="Kolonay J.F."/>
            <person name="Sullivan S.A."/>
            <person name="Haft D.H."/>
            <person name="Selengut J."/>
            <person name="Davidsen T.M."/>
            <person name="Zafar N."/>
            <person name="White O."/>
            <person name="Tran B."/>
            <person name="Romero C."/>
            <person name="Forberger H.A."/>
            <person name="Weidman J."/>
            <person name="Khouri H."/>
            <person name="Feldblyum T.V."/>
            <person name="Utterback T.R."/>
            <person name="Van Aken S.E."/>
            <person name="Lovley D.R."/>
            <person name="Fraser C.M."/>
        </authorList>
    </citation>
    <scope>NUCLEOTIDE SEQUENCE [LARGE SCALE GENOMIC DNA]</scope>
    <source>
        <strain evidence="8">ATCC 51573 / DSM 12127 / PCA</strain>
    </source>
</reference>
<evidence type="ECO:0000256" key="1">
    <source>
        <dbReference type="ARBA" id="ARBA00022723"/>
    </source>
</evidence>
<dbReference type="InterPro" id="IPR009051">
    <property type="entry name" value="Helical_ferredxn"/>
</dbReference>
<dbReference type="InterPro" id="IPR051126">
    <property type="entry name" value="Thiosulfate_sulfurtransferase"/>
</dbReference>
<dbReference type="GO" id="GO:0046872">
    <property type="term" value="F:metal ion binding"/>
    <property type="evidence" value="ECO:0007669"/>
    <property type="project" value="UniProtKB-KW"/>
</dbReference>
<keyword evidence="1" id="KW-0479">Metal-binding</keyword>
<dbReference type="Pfam" id="PF13534">
    <property type="entry name" value="Fer4_17"/>
    <property type="match status" value="1"/>
</dbReference>
<organism evidence="7 8">
    <name type="scientific">Geobacter sulfurreducens (strain ATCC 51573 / DSM 12127 / PCA)</name>
    <dbReference type="NCBI Taxonomy" id="243231"/>
    <lineage>
        <taxon>Bacteria</taxon>
        <taxon>Pseudomonadati</taxon>
        <taxon>Thermodesulfobacteriota</taxon>
        <taxon>Desulfuromonadia</taxon>
        <taxon>Geobacterales</taxon>
        <taxon>Geobacteraceae</taxon>
        <taxon>Geobacter</taxon>
    </lineage>
</organism>
<dbReference type="RefSeq" id="WP_010943154.1">
    <property type="nucleotide sequence ID" value="NC_002939.5"/>
</dbReference>
<dbReference type="PANTHER" id="PTHR43855:SF1">
    <property type="entry name" value="THIOSULFATE SULFURTRANSFERASE"/>
    <property type="match status" value="1"/>
</dbReference>
<dbReference type="InterPro" id="IPR017900">
    <property type="entry name" value="4Fe4S_Fe_S_CS"/>
</dbReference>
<accession>Q74A73</accession>
<dbReference type="eggNOG" id="COG2897">
    <property type="taxonomic scope" value="Bacteria"/>
</dbReference>
<dbReference type="PANTHER" id="PTHR43855">
    <property type="entry name" value="THIOSULFATE SULFURTRANSFERASE"/>
    <property type="match status" value="1"/>
</dbReference>
<dbReference type="GO" id="GO:0051536">
    <property type="term" value="F:iron-sulfur cluster binding"/>
    <property type="evidence" value="ECO:0007669"/>
    <property type="project" value="UniProtKB-KW"/>
</dbReference>
<dbReference type="Pfam" id="PF02754">
    <property type="entry name" value="CCG"/>
    <property type="match status" value="2"/>
</dbReference>
<dbReference type="SUPFAM" id="SSF52821">
    <property type="entry name" value="Rhodanese/Cell cycle control phosphatase"/>
    <property type="match status" value="2"/>
</dbReference>
<dbReference type="HOGENOM" id="CLU_412660_0_0_7"/>
<feature type="domain" description="Rhodanese" evidence="6">
    <location>
        <begin position="565"/>
        <end position="665"/>
    </location>
</feature>
<keyword evidence="5" id="KW-0812">Transmembrane</keyword>
<dbReference type="InterPro" id="IPR004017">
    <property type="entry name" value="Cys_rich_dom"/>
</dbReference>
<dbReference type="InterPro" id="IPR036873">
    <property type="entry name" value="Rhodanese-like_dom_sf"/>
</dbReference>
<dbReference type="PROSITE" id="PS50206">
    <property type="entry name" value="RHODANESE_3"/>
    <property type="match status" value="2"/>
</dbReference>
<name>Q74A73_GEOSL</name>
<dbReference type="InParanoid" id="Q74A73"/>
<sequence length="665" mass="71781">MSHSPWSAGDVATRCTACGICVAECAFLREHGTPKALAASFDPRRLDQSHLPFGCSLCGLCRAVCPEGVDPAALFLAMRRATADAGTLQLSPYRGLLSYERAGTSRLFTWYGLPDGCRTIFFPGCALPGTRPRTTLKLFDLLRGSEPSLGMVLDCCTKPSHDLGRSGHFTAMFGEMKAYLLAQGVKTVQVACPNCHEVFSRYAPELEVVTVYEVLARAGISFKQTEGAVTVHDPCVSRDNAGVHAAVRTLLGAAGLRVREMPHHGVRTLCCGEGGAVRCTAPRLAGAWTSLRAAEAGGSTTITYCAGCASYLGPHTPTSHVADLLFEPEAALAGRVKVASGPRTYLNRLLLKRRLRRSLPVASSRERTFRSAADGVGSAVGGRRAAVLILLMLAAAVLVVMLAVSGASARDFGLMEPQTLARAPGTWVVLDGRPRSDWQAGHIPGARSFSWENYTRTDDKGVPYKLWPPRDLARALGSMGIDERTPVVVYGDADKSWGGEGWAAWVLAWLGHKGPVRMLNGGIQAWTAAGLPLTRGHERYSGGTLTYRSAVRPEEDITTAELERSLGAVTIIDTRSFFERLAGRIPGSVHIPWNKFFTGKERRPLAPAEVRRLLARNGVDADRPVVYYCAGGIRSAYALMVHELAGLGPARNYEGGMEEWKRLHR</sequence>
<feature type="transmembrane region" description="Helical" evidence="5">
    <location>
        <begin position="385"/>
        <end position="405"/>
    </location>
</feature>
<dbReference type="InterPro" id="IPR001763">
    <property type="entry name" value="Rhodanese-like_dom"/>
</dbReference>
<dbReference type="SMR" id="Q74A73"/>
<dbReference type="CDD" id="cd01448">
    <property type="entry name" value="TST_Repeat_1"/>
    <property type="match status" value="1"/>
</dbReference>
<dbReference type="EnsemblBacteria" id="AAR35890">
    <property type="protein sequence ID" value="AAR35890"/>
    <property type="gene ID" value="GSU2517"/>
</dbReference>
<keyword evidence="2" id="KW-0677">Repeat</keyword>
<dbReference type="Gene3D" id="3.40.250.10">
    <property type="entry name" value="Rhodanese-like domain"/>
    <property type="match status" value="2"/>
</dbReference>
<reference evidence="7 8" key="2">
    <citation type="journal article" date="2012" name="BMC Genomics">
        <title>Comparative genomic analysis of Geobacter sulfurreducens KN400, a strain with enhanced capacity for extracellular electron transfer and electricity production.</title>
        <authorList>
            <person name="Butler J.E."/>
            <person name="Young N.D."/>
            <person name="Aklujkar M."/>
            <person name="Lovley D.R."/>
        </authorList>
    </citation>
    <scope>NUCLEOTIDE SEQUENCE [LARGE SCALE GENOMIC DNA]</scope>
    <source>
        <strain evidence="8">ATCC 51573 / DSM 12127 / PCA</strain>
    </source>
</reference>
<keyword evidence="5" id="KW-0472">Membrane</keyword>
<dbReference type="GO" id="GO:0016491">
    <property type="term" value="F:oxidoreductase activity"/>
    <property type="evidence" value="ECO:0007669"/>
    <property type="project" value="UniProtKB-ARBA"/>
</dbReference>
<dbReference type="PROSITE" id="PS00198">
    <property type="entry name" value="4FE4S_FER_1"/>
    <property type="match status" value="1"/>
</dbReference>
<dbReference type="STRING" id="243231.GSU2517"/>
<feature type="domain" description="Rhodanese" evidence="6">
    <location>
        <begin position="423"/>
        <end position="535"/>
    </location>
</feature>
<keyword evidence="3" id="KW-0408">Iron</keyword>